<dbReference type="Proteomes" id="UP000038040">
    <property type="component" value="Unplaced"/>
</dbReference>
<feature type="compositionally biased region" description="Polar residues" evidence="1">
    <location>
        <begin position="38"/>
        <end position="48"/>
    </location>
</feature>
<protein>
    <submittedName>
        <fullName evidence="2 5">Uncharacterized protein</fullName>
    </submittedName>
</protein>
<evidence type="ECO:0000313" key="5">
    <source>
        <dbReference type="WBParaSite" id="DME_0000365101-mRNA-1"/>
    </source>
</evidence>
<evidence type="ECO:0000313" key="4">
    <source>
        <dbReference type="Proteomes" id="UP000274756"/>
    </source>
</evidence>
<dbReference type="EMBL" id="UYYG01001162">
    <property type="protein sequence ID" value="VDN57683.1"/>
    <property type="molecule type" value="Genomic_DNA"/>
</dbReference>
<sequence>MSKLTELRLKVLRYFNEAMKIQETDTKASNILKRRPNGNDSSKHNPNIETTVLAEEELSKYRRKSTLQEWINGTLKTMAEISEQVVSANDD</sequence>
<reference evidence="2 4" key="2">
    <citation type="submission" date="2018-11" db="EMBL/GenBank/DDBJ databases">
        <authorList>
            <consortium name="Pathogen Informatics"/>
        </authorList>
    </citation>
    <scope>NUCLEOTIDE SEQUENCE [LARGE SCALE GENOMIC DNA]</scope>
</reference>
<gene>
    <name evidence="2" type="ORF">DME_LOCUS7656</name>
</gene>
<feature type="region of interest" description="Disordered" evidence="1">
    <location>
        <begin position="28"/>
        <end position="48"/>
    </location>
</feature>
<evidence type="ECO:0000313" key="2">
    <source>
        <dbReference type="EMBL" id="VDN57683.1"/>
    </source>
</evidence>
<accession>A0A0N4U9A1</accession>
<evidence type="ECO:0000313" key="3">
    <source>
        <dbReference type="Proteomes" id="UP000038040"/>
    </source>
</evidence>
<proteinExistence type="predicted"/>
<dbReference type="WBParaSite" id="DME_0000365101-mRNA-1">
    <property type="protein sequence ID" value="DME_0000365101-mRNA-1"/>
    <property type="gene ID" value="DME_0000365101"/>
</dbReference>
<dbReference type="AlphaFoldDB" id="A0A0N4U9A1"/>
<name>A0A0N4U9A1_DRAME</name>
<dbReference type="Proteomes" id="UP000274756">
    <property type="component" value="Unassembled WGS sequence"/>
</dbReference>
<reference evidence="5" key="1">
    <citation type="submission" date="2017-02" db="UniProtKB">
        <authorList>
            <consortium name="WormBaseParasite"/>
        </authorList>
    </citation>
    <scope>IDENTIFICATION</scope>
</reference>
<keyword evidence="4" id="KW-1185">Reference proteome</keyword>
<organism evidence="3 5">
    <name type="scientific">Dracunculus medinensis</name>
    <name type="common">Guinea worm</name>
    <dbReference type="NCBI Taxonomy" id="318479"/>
    <lineage>
        <taxon>Eukaryota</taxon>
        <taxon>Metazoa</taxon>
        <taxon>Ecdysozoa</taxon>
        <taxon>Nematoda</taxon>
        <taxon>Chromadorea</taxon>
        <taxon>Rhabditida</taxon>
        <taxon>Spirurina</taxon>
        <taxon>Dracunculoidea</taxon>
        <taxon>Dracunculidae</taxon>
        <taxon>Dracunculus</taxon>
    </lineage>
</organism>
<evidence type="ECO:0000256" key="1">
    <source>
        <dbReference type="SAM" id="MobiDB-lite"/>
    </source>
</evidence>